<evidence type="ECO:0000256" key="8">
    <source>
        <dbReference type="ARBA" id="ARBA00048679"/>
    </source>
</evidence>
<feature type="domain" description="Protein kinase" evidence="12">
    <location>
        <begin position="93"/>
        <end position="390"/>
    </location>
</feature>
<gene>
    <name evidence="13" type="ORF">GUJ93_ZPchr0001g31083</name>
</gene>
<evidence type="ECO:0000256" key="10">
    <source>
        <dbReference type="RuleBase" id="RU000304"/>
    </source>
</evidence>
<keyword evidence="2 10" id="KW-0723">Serine/threonine-protein kinase</keyword>
<evidence type="ECO:0000256" key="1">
    <source>
        <dbReference type="ARBA" id="ARBA00012513"/>
    </source>
</evidence>
<keyword evidence="14" id="KW-1185">Reference proteome</keyword>
<dbReference type="PROSITE" id="PS50011">
    <property type="entry name" value="PROTEIN_KINASE_DOM"/>
    <property type="match status" value="1"/>
</dbReference>
<feature type="region of interest" description="Disordered" evidence="11">
    <location>
        <begin position="436"/>
        <end position="460"/>
    </location>
</feature>
<evidence type="ECO:0000313" key="14">
    <source>
        <dbReference type="Proteomes" id="UP000729402"/>
    </source>
</evidence>
<evidence type="ECO:0000256" key="4">
    <source>
        <dbReference type="ARBA" id="ARBA00022741"/>
    </source>
</evidence>
<organism evidence="13 14">
    <name type="scientific">Zizania palustris</name>
    <name type="common">Northern wild rice</name>
    <dbReference type="NCBI Taxonomy" id="103762"/>
    <lineage>
        <taxon>Eukaryota</taxon>
        <taxon>Viridiplantae</taxon>
        <taxon>Streptophyta</taxon>
        <taxon>Embryophyta</taxon>
        <taxon>Tracheophyta</taxon>
        <taxon>Spermatophyta</taxon>
        <taxon>Magnoliopsida</taxon>
        <taxon>Liliopsida</taxon>
        <taxon>Poales</taxon>
        <taxon>Poaceae</taxon>
        <taxon>BOP clade</taxon>
        <taxon>Oryzoideae</taxon>
        <taxon>Oryzeae</taxon>
        <taxon>Zizaniinae</taxon>
        <taxon>Zizania</taxon>
    </lineage>
</organism>
<dbReference type="EMBL" id="JAAALK010000288">
    <property type="protein sequence ID" value="KAG8052469.1"/>
    <property type="molecule type" value="Genomic_DNA"/>
</dbReference>
<dbReference type="AlphaFoldDB" id="A0A8J5RSD6"/>
<dbReference type="OrthoDB" id="4062651at2759"/>
<keyword evidence="5" id="KW-0418">Kinase</keyword>
<evidence type="ECO:0000259" key="12">
    <source>
        <dbReference type="PROSITE" id="PS50011"/>
    </source>
</evidence>
<evidence type="ECO:0000313" key="13">
    <source>
        <dbReference type="EMBL" id="KAG8052469.1"/>
    </source>
</evidence>
<reference evidence="13" key="1">
    <citation type="journal article" date="2021" name="bioRxiv">
        <title>Whole Genome Assembly and Annotation of Northern Wild Rice, Zizania palustris L., Supports a Whole Genome Duplication in the Zizania Genus.</title>
        <authorList>
            <person name="Haas M."/>
            <person name="Kono T."/>
            <person name="Macchietto M."/>
            <person name="Millas R."/>
            <person name="McGilp L."/>
            <person name="Shao M."/>
            <person name="Duquette J."/>
            <person name="Hirsch C.N."/>
            <person name="Kimball J."/>
        </authorList>
    </citation>
    <scope>NUCLEOTIDE SEQUENCE</scope>
    <source>
        <tissue evidence="13">Fresh leaf tissue</tissue>
    </source>
</reference>
<evidence type="ECO:0000256" key="5">
    <source>
        <dbReference type="ARBA" id="ARBA00022777"/>
    </source>
</evidence>
<keyword evidence="3" id="KW-0808">Transferase</keyword>
<keyword evidence="6 9" id="KW-0067">ATP-binding</keyword>
<comment type="catalytic activity">
    <reaction evidence="7">
        <text>L-threonyl-[protein] + ATP = O-phospho-L-threonyl-[protein] + ADP + H(+)</text>
        <dbReference type="Rhea" id="RHEA:46608"/>
        <dbReference type="Rhea" id="RHEA-COMP:11060"/>
        <dbReference type="Rhea" id="RHEA-COMP:11605"/>
        <dbReference type="ChEBI" id="CHEBI:15378"/>
        <dbReference type="ChEBI" id="CHEBI:30013"/>
        <dbReference type="ChEBI" id="CHEBI:30616"/>
        <dbReference type="ChEBI" id="CHEBI:61977"/>
        <dbReference type="ChEBI" id="CHEBI:456216"/>
        <dbReference type="EC" id="2.7.11.1"/>
    </reaction>
</comment>
<dbReference type="InterPro" id="IPR017441">
    <property type="entry name" value="Protein_kinase_ATP_BS"/>
</dbReference>
<dbReference type="SMART" id="SM00220">
    <property type="entry name" value="S_TKc"/>
    <property type="match status" value="1"/>
</dbReference>
<evidence type="ECO:0000256" key="3">
    <source>
        <dbReference type="ARBA" id="ARBA00022679"/>
    </source>
</evidence>
<comment type="similarity">
    <text evidence="10">Belongs to the protein kinase superfamily.</text>
</comment>
<evidence type="ECO:0000256" key="6">
    <source>
        <dbReference type="ARBA" id="ARBA00022840"/>
    </source>
</evidence>
<reference evidence="13" key="2">
    <citation type="submission" date="2021-02" db="EMBL/GenBank/DDBJ databases">
        <authorList>
            <person name="Kimball J.A."/>
            <person name="Haas M.W."/>
            <person name="Macchietto M."/>
            <person name="Kono T."/>
            <person name="Duquette J."/>
            <person name="Shao M."/>
        </authorList>
    </citation>
    <scope>NUCLEOTIDE SEQUENCE</scope>
    <source>
        <tissue evidence="13">Fresh leaf tissue</tissue>
    </source>
</reference>
<dbReference type="InterPro" id="IPR008271">
    <property type="entry name" value="Ser/Thr_kinase_AS"/>
</dbReference>
<evidence type="ECO:0000256" key="11">
    <source>
        <dbReference type="SAM" id="MobiDB-lite"/>
    </source>
</evidence>
<feature type="binding site" evidence="9">
    <location>
        <position position="132"/>
    </location>
    <ligand>
        <name>ATP</name>
        <dbReference type="ChEBI" id="CHEBI:30616"/>
    </ligand>
</feature>
<accession>A0A8J5RSD6</accession>
<proteinExistence type="inferred from homology"/>
<dbReference type="EC" id="2.7.11.1" evidence="1"/>
<dbReference type="Proteomes" id="UP000729402">
    <property type="component" value="Unassembled WGS sequence"/>
</dbReference>
<dbReference type="FunFam" id="1.10.510.10:FF:000809">
    <property type="entry name" value="Serine/threonine-protein kinase-like protein At5g23170"/>
    <property type="match status" value="1"/>
</dbReference>
<dbReference type="InterPro" id="IPR000719">
    <property type="entry name" value="Prot_kinase_dom"/>
</dbReference>
<dbReference type="PROSITE" id="PS00107">
    <property type="entry name" value="PROTEIN_KINASE_ATP"/>
    <property type="match status" value="1"/>
</dbReference>
<sequence>MSLPLKIAATNFTSASPLMIHACLYLSSWPPLFSLFPCLVASCCCCCFTLLQAATFLLPVAACATTTGRHCIAPRGAMMEFSYEEVEAATGGFAAKNIVGKGSHGSVYRARLGCGGAGAGGARVQAVLVAIKRASHAQGEAKLENEIAVLAAARQPGVVKIVGVVAPAVGSKGQRMLVMEYMDNGSLHDLLHRSPKPPPWPRRMEIALDVARAVHALHAAEPRVIHRDVKSANILLGRDGRARLADFGLAVKGSAAAANAGGGDARAPGDAAGPVPAGTIGYLDPCYTEPGRLGPASDVFSFGVVLLELVSGRKVMDVNASPSSIVAWAVPLVAADTARKVLDGRVAAPRGAGAERAISRVLAVAARCVSESVDRRPAMDEVVTELHDALESAGWLRRRRRRHAHGLAKALYRRVVSWGASHLHVRRVRTSKIECTEHSGSDASSAPDHHPSSCPSIAIH</sequence>
<dbReference type="PANTHER" id="PTHR46146:SF23">
    <property type="entry name" value="PROTEIN KINASE DOMAIN-CONTAINING PROTEIN"/>
    <property type="match status" value="1"/>
</dbReference>
<dbReference type="PANTHER" id="PTHR46146">
    <property type="entry name" value="SERINE/THREONINE-PROTEIN KINASE-LIKE PROTEIN CCR4"/>
    <property type="match status" value="1"/>
</dbReference>
<evidence type="ECO:0000256" key="7">
    <source>
        <dbReference type="ARBA" id="ARBA00047899"/>
    </source>
</evidence>
<dbReference type="PROSITE" id="PS00108">
    <property type="entry name" value="PROTEIN_KINASE_ST"/>
    <property type="match status" value="1"/>
</dbReference>
<comment type="catalytic activity">
    <reaction evidence="8">
        <text>L-seryl-[protein] + ATP = O-phospho-L-seryl-[protein] + ADP + H(+)</text>
        <dbReference type="Rhea" id="RHEA:17989"/>
        <dbReference type="Rhea" id="RHEA-COMP:9863"/>
        <dbReference type="Rhea" id="RHEA-COMP:11604"/>
        <dbReference type="ChEBI" id="CHEBI:15378"/>
        <dbReference type="ChEBI" id="CHEBI:29999"/>
        <dbReference type="ChEBI" id="CHEBI:30616"/>
        <dbReference type="ChEBI" id="CHEBI:83421"/>
        <dbReference type="ChEBI" id="CHEBI:456216"/>
        <dbReference type="EC" id="2.7.11.1"/>
    </reaction>
</comment>
<comment type="caution">
    <text evidence="13">The sequence shown here is derived from an EMBL/GenBank/DDBJ whole genome shotgun (WGS) entry which is preliminary data.</text>
</comment>
<dbReference type="GO" id="GO:0005524">
    <property type="term" value="F:ATP binding"/>
    <property type="evidence" value="ECO:0007669"/>
    <property type="project" value="UniProtKB-UniRule"/>
</dbReference>
<evidence type="ECO:0000256" key="2">
    <source>
        <dbReference type="ARBA" id="ARBA00022527"/>
    </source>
</evidence>
<dbReference type="Pfam" id="PF07714">
    <property type="entry name" value="PK_Tyr_Ser-Thr"/>
    <property type="match status" value="1"/>
</dbReference>
<name>A0A8J5RSD6_ZIZPA</name>
<keyword evidence="4 9" id="KW-0547">Nucleotide-binding</keyword>
<protein>
    <recommendedName>
        <fullName evidence="1">non-specific serine/threonine protein kinase</fullName>
        <ecNumber evidence="1">2.7.11.1</ecNumber>
    </recommendedName>
</protein>
<evidence type="ECO:0000256" key="9">
    <source>
        <dbReference type="PROSITE-ProRule" id="PRU10141"/>
    </source>
</evidence>
<dbReference type="GO" id="GO:0004674">
    <property type="term" value="F:protein serine/threonine kinase activity"/>
    <property type="evidence" value="ECO:0007669"/>
    <property type="project" value="UniProtKB-KW"/>
</dbReference>
<dbReference type="InterPro" id="IPR001245">
    <property type="entry name" value="Ser-Thr/Tyr_kinase_cat_dom"/>
</dbReference>